<feature type="transmembrane region" description="Helical" evidence="13">
    <location>
        <begin position="105"/>
        <end position="123"/>
    </location>
</feature>
<dbReference type="InterPro" id="IPR036259">
    <property type="entry name" value="MFS_trans_sf"/>
</dbReference>
<feature type="transmembrane region" description="Helical" evidence="13">
    <location>
        <begin position="32"/>
        <end position="56"/>
    </location>
</feature>
<keyword evidence="12 13" id="KW-0472">Membrane</keyword>
<keyword evidence="4" id="KW-0813">Transport</keyword>
<evidence type="ECO:0000256" key="13">
    <source>
        <dbReference type="SAM" id="Phobius"/>
    </source>
</evidence>
<keyword evidence="15" id="KW-1185">Reference proteome</keyword>
<evidence type="ECO:0000313" key="15">
    <source>
        <dbReference type="Proteomes" id="UP000001745"/>
    </source>
</evidence>
<feature type="transmembrane region" description="Helical" evidence="13">
    <location>
        <begin position="433"/>
        <end position="452"/>
    </location>
</feature>
<evidence type="ECO:0000313" key="14">
    <source>
        <dbReference type="EMBL" id="EED18713.1"/>
    </source>
</evidence>
<evidence type="ECO:0000256" key="11">
    <source>
        <dbReference type="ARBA" id="ARBA00023128"/>
    </source>
</evidence>
<comment type="subcellular location">
    <subcellularLocation>
        <location evidence="1">Mitochondrion inner membrane</location>
        <topology evidence="1">Multi-pass membrane protein</topology>
    </subcellularLocation>
</comment>
<accession>B8MB12</accession>
<evidence type="ECO:0000256" key="7">
    <source>
        <dbReference type="ARBA" id="ARBA00022927"/>
    </source>
</evidence>
<gene>
    <name evidence="14" type="ORF">TSTA_124370</name>
</gene>
<protein>
    <recommendedName>
        <fullName evidence="3">Presequence translocated-associated motor subunit PAM17, mitochondrial</fullName>
    </recommendedName>
</protein>
<evidence type="ECO:0000256" key="2">
    <source>
        <dbReference type="ARBA" id="ARBA00006837"/>
    </source>
</evidence>
<keyword evidence="6" id="KW-0999">Mitochondrion inner membrane</keyword>
<keyword evidence="8" id="KW-0809">Transit peptide</keyword>
<comment type="similarity">
    <text evidence="2">Belongs to the PAM17 family.</text>
</comment>
<keyword evidence="7" id="KW-0653">Protein transport</keyword>
<sequence>MEDYPPTRNGEDVAPLHAANITPRWNESKTTIWRVTAAFWCMLIMGANNAAYGAIIPSSFAGYKISAVLSNLIHQRLGWQGVAIIGPGCHLFAFAIIYIHPPFSLLVMIYLIIGFGSGFGNMADCNEVIRFLHRFYGLGATCSSFIAMTVITIIRLGAFWNETGEKYKQENPNPPGRGGVLSQTRQALTYSVTWTCATFLFLYGSIEASTEGRLRLSELKRNTVSPKRTPLREFGIFEVFANRSVVRLLYSASHVILFPTQTSDHVRGPVRLVGAGGPTTNLCLSLSKASLNQHLFTYALHQRVTRDNCAPLRSAIFGGGSRFSCCYTPFTLAGSATIPQRAQQTVLKRSVNSFSTKCNQSAPITCFARATRVSLRKAESTPANSQFIITHIRRNFSDSTGPRAASTQSSQTGKEASLDWNTFFKLRTSRRRYSLISSVLASIASTAVGVQVLSAQDLDTLGAQVMGLDPFIVLGLATAACGALGWLIGPILGNTVWGLVHRQYRSGIAVKEKEFFNRIKRFRVDPSANSIANPVPDYYGEKIGSVQGYRQWLKDQRAYNRKKSRHIL</sequence>
<evidence type="ECO:0000256" key="1">
    <source>
        <dbReference type="ARBA" id="ARBA00004448"/>
    </source>
</evidence>
<evidence type="ECO:0000256" key="4">
    <source>
        <dbReference type="ARBA" id="ARBA00022448"/>
    </source>
</evidence>
<dbReference type="VEuPathDB" id="FungiDB:TSTA_124370"/>
<evidence type="ECO:0000256" key="6">
    <source>
        <dbReference type="ARBA" id="ARBA00022792"/>
    </source>
</evidence>
<evidence type="ECO:0000256" key="12">
    <source>
        <dbReference type="ARBA" id="ARBA00023136"/>
    </source>
</evidence>
<dbReference type="GO" id="GO:0030150">
    <property type="term" value="P:protein import into mitochondrial matrix"/>
    <property type="evidence" value="ECO:0007669"/>
    <property type="project" value="TreeGrafter"/>
</dbReference>
<organism evidence="14 15">
    <name type="scientific">Talaromyces stipitatus (strain ATCC 10500 / CBS 375.48 / QM 6759 / NRRL 1006)</name>
    <name type="common">Penicillium stipitatum</name>
    <dbReference type="NCBI Taxonomy" id="441959"/>
    <lineage>
        <taxon>Eukaryota</taxon>
        <taxon>Fungi</taxon>
        <taxon>Dikarya</taxon>
        <taxon>Ascomycota</taxon>
        <taxon>Pezizomycotina</taxon>
        <taxon>Eurotiomycetes</taxon>
        <taxon>Eurotiomycetidae</taxon>
        <taxon>Eurotiales</taxon>
        <taxon>Trichocomaceae</taxon>
        <taxon>Talaromyces</taxon>
        <taxon>Talaromyces sect. Talaromyces</taxon>
    </lineage>
</organism>
<evidence type="ECO:0000256" key="9">
    <source>
        <dbReference type="ARBA" id="ARBA00022989"/>
    </source>
</evidence>
<dbReference type="GeneID" id="8098388"/>
<dbReference type="PANTHER" id="PTHR28021">
    <property type="entry name" value="PRESEQUENCE TRANSLOCATED-ASSOCIATED MOTOR SUBUNIT PAM17, MITOCHONDRIAL"/>
    <property type="match status" value="1"/>
</dbReference>
<dbReference type="AlphaFoldDB" id="B8MB12"/>
<keyword evidence="9 13" id="KW-1133">Transmembrane helix</keyword>
<feature type="transmembrane region" description="Helical" evidence="13">
    <location>
        <begin position="472"/>
        <end position="497"/>
    </location>
</feature>
<dbReference type="HOGENOM" id="CLU_479941_0_0_1"/>
<evidence type="ECO:0000256" key="10">
    <source>
        <dbReference type="ARBA" id="ARBA00023010"/>
    </source>
</evidence>
<proteinExistence type="inferred from homology"/>
<dbReference type="GO" id="GO:0001405">
    <property type="term" value="C:PAM complex, Tim23 associated import motor"/>
    <property type="evidence" value="ECO:0007669"/>
    <property type="project" value="InterPro"/>
</dbReference>
<dbReference type="InParanoid" id="B8MB12"/>
<keyword evidence="11" id="KW-0496">Mitochondrion</keyword>
<evidence type="ECO:0000256" key="8">
    <source>
        <dbReference type="ARBA" id="ARBA00022946"/>
    </source>
</evidence>
<dbReference type="SUPFAM" id="SSF103473">
    <property type="entry name" value="MFS general substrate transporter"/>
    <property type="match status" value="1"/>
</dbReference>
<evidence type="ECO:0000256" key="3">
    <source>
        <dbReference type="ARBA" id="ARBA00017907"/>
    </source>
</evidence>
<reference evidence="15" key="1">
    <citation type="journal article" date="2015" name="Genome Announc.">
        <title>Genome sequence of the AIDS-associated pathogen Penicillium marneffei (ATCC18224) and its near taxonomic relative Talaromyces stipitatus (ATCC10500).</title>
        <authorList>
            <person name="Nierman W.C."/>
            <person name="Fedorova-Abrams N.D."/>
            <person name="Andrianopoulos A."/>
        </authorList>
    </citation>
    <scope>NUCLEOTIDE SEQUENCE [LARGE SCALE GENOMIC DNA]</scope>
    <source>
        <strain evidence="15">ATCC 10500 / CBS 375.48 / QM 6759 / NRRL 1006</strain>
    </source>
</reference>
<dbReference type="OrthoDB" id="5970083at2759"/>
<dbReference type="Pfam" id="PF08566">
    <property type="entry name" value="Pam17"/>
    <property type="match status" value="1"/>
</dbReference>
<feature type="transmembrane region" description="Helical" evidence="13">
    <location>
        <begin position="77"/>
        <end position="99"/>
    </location>
</feature>
<dbReference type="InterPro" id="IPR013875">
    <property type="entry name" value="Pam17"/>
</dbReference>
<name>B8MB12_TALSN</name>
<dbReference type="Proteomes" id="UP000001745">
    <property type="component" value="Unassembled WGS sequence"/>
</dbReference>
<dbReference type="PANTHER" id="PTHR28021:SF1">
    <property type="entry name" value="PRESEQUENCE TRANSLOCATED-ASSOCIATED MOTOR SUBUNIT PAM17, MITOCHONDRIAL"/>
    <property type="match status" value="1"/>
</dbReference>
<dbReference type="RefSeq" id="XP_002482705.1">
    <property type="nucleotide sequence ID" value="XM_002482660.1"/>
</dbReference>
<dbReference type="EMBL" id="EQ962655">
    <property type="protein sequence ID" value="EED18713.1"/>
    <property type="molecule type" value="Genomic_DNA"/>
</dbReference>
<evidence type="ECO:0000256" key="5">
    <source>
        <dbReference type="ARBA" id="ARBA00022692"/>
    </source>
</evidence>
<keyword evidence="5 13" id="KW-0812">Transmembrane</keyword>
<dbReference type="STRING" id="441959.B8MB12"/>
<dbReference type="eggNOG" id="ENOG502S1B1">
    <property type="taxonomic scope" value="Eukaryota"/>
</dbReference>
<feature type="transmembrane region" description="Helical" evidence="13">
    <location>
        <begin position="135"/>
        <end position="158"/>
    </location>
</feature>
<keyword evidence="10" id="KW-0811">Translocation</keyword>